<dbReference type="EMBL" id="JANPWB010000011">
    <property type="protein sequence ID" value="KAJ1131582.1"/>
    <property type="molecule type" value="Genomic_DNA"/>
</dbReference>
<feature type="compositionally biased region" description="Basic and acidic residues" evidence="1">
    <location>
        <begin position="86"/>
        <end position="100"/>
    </location>
</feature>
<sequence>MPPWKGSVSSVLQPLSQRGMDLVVRHTIFPQLGKSSGLLLLVTLREHQGVPQDPVPKYGDLLRLQPLPLRMPLRALQGRPEEDQDAKEAPNDSPPERTPEDNSCSLQDEKTRMVLIPLAKIWASNQAQVSPNSRKATPKTPAG</sequence>
<feature type="region of interest" description="Disordered" evidence="1">
    <location>
        <begin position="72"/>
        <end position="109"/>
    </location>
</feature>
<reference evidence="2" key="1">
    <citation type="journal article" date="2022" name="bioRxiv">
        <title>Sequencing and chromosome-scale assembly of the giantPleurodeles waltlgenome.</title>
        <authorList>
            <person name="Brown T."/>
            <person name="Elewa A."/>
            <person name="Iarovenko S."/>
            <person name="Subramanian E."/>
            <person name="Araus A.J."/>
            <person name="Petzold A."/>
            <person name="Susuki M."/>
            <person name="Suzuki K.-i.T."/>
            <person name="Hayashi T."/>
            <person name="Toyoda A."/>
            <person name="Oliveira C."/>
            <person name="Osipova E."/>
            <person name="Leigh N.D."/>
            <person name="Simon A."/>
            <person name="Yun M.H."/>
        </authorList>
    </citation>
    <scope>NUCLEOTIDE SEQUENCE</scope>
    <source>
        <strain evidence="2">20211129_DDA</strain>
        <tissue evidence="2">Liver</tissue>
    </source>
</reference>
<evidence type="ECO:0000313" key="3">
    <source>
        <dbReference type="Proteomes" id="UP001066276"/>
    </source>
</evidence>
<comment type="caution">
    <text evidence="2">The sequence shown here is derived from an EMBL/GenBank/DDBJ whole genome shotgun (WGS) entry which is preliminary data.</text>
</comment>
<evidence type="ECO:0000313" key="2">
    <source>
        <dbReference type="EMBL" id="KAJ1131582.1"/>
    </source>
</evidence>
<accession>A0AAV7PWP9</accession>
<gene>
    <name evidence="2" type="ORF">NDU88_009917</name>
</gene>
<evidence type="ECO:0000256" key="1">
    <source>
        <dbReference type="SAM" id="MobiDB-lite"/>
    </source>
</evidence>
<organism evidence="2 3">
    <name type="scientific">Pleurodeles waltl</name>
    <name type="common">Iberian ribbed newt</name>
    <dbReference type="NCBI Taxonomy" id="8319"/>
    <lineage>
        <taxon>Eukaryota</taxon>
        <taxon>Metazoa</taxon>
        <taxon>Chordata</taxon>
        <taxon>Craniata</taxon>
        <taxon>Vertebrata</taxon>
        <taxon>Euteleostomi</taxon>
        <taxon>Amphibia</taxon>
        <taxon>Batrachia</taxon>
        <taxon>Caudata</taxon>
        <taxon>Salamandroidea</taxon>
        <taxon>Salamandridae</taxon>
        <taxon>Pleurodelinae</taxon>
        <taxon>Pleurodeles</taxon>
    </lineage>
</organism>
<keyword evidence="3" id="KW-1185">Reference proteome</keyword>
<proteinExistence type="predicted"/>
<name>A0AAV7PWP9_PLEWA</name>
<dbReference type="AlphaFoldDB" id="A0AAV7PWP9"/>
<protein>
    <submittedName>
        <fullName evidence="2">Uncharacterized protein</fullName>
    </submittedName>
</protein>
<dbReference type="Proteomes" id="UP001066276">
    <property type="component" value="Chromosome 7"/>
</dbReference>